<feature type="domain" description="Acyl-CoA dehydrogenase/oxidase N-terminal" evidence="9">
    <location>
        <begin position="368"/>
        <end position="480"/>
    </location>
</feature>
<protein>
    <submittedName>
        <fullName evidence="10">Acyl-CoA dehydrogenase FadE29</fullName>
        <ecNumber evidence="10">1.3.99.-</ecNumber>
    </submittedName>
</protein>
<gene>
    <name evidence="10" type="ORF">LAUMK142_05170</name>
</gene>
<dbReference type="EMBL" id="UPHU01000001">
    <property type="protein sequence ID" value="VBA55594.1"/>
    <property type="molecule type" value="Genomic_DNA"/>
</dbReference>
<name>A0A498QVD5_9MYCO</name>
<dbReference type="InterPro" id="IPR037069">
    <property type="entry name" value="AcylCoA_DH/ox_N_sf"/>
</dbReference>
<accession>A0A498QVD5</accession>
<dbReference type="InterPro" id="IPR009100">
    <property type="entry name" value="AcylCoA_DH/oxidase_NM_dom_sf"/>
</dbReference>
<organism evidence="10 11">
    <name type="scientific">Mycobacterium pseudokansasii</name>
    <dbReference type="NCBI Taxonomy" id="2341080"/>
    <lineage>
        <taxon>Bacteria</taxon>
        <taxon>Bacillati</taxon>
        <taxon>Actinomycetota</taxon>
        <taxon>Actinomycetes</taxon>
        <taxon>Mycobacteriales</taxon>
        <taxon>Mycobacteriaceae</taxon>
        <taxon>Mycobacterium</taxon>
    </lineage>
</organism>
<keyword evidence="5 10" id="KW-0560">Oxidoreductase</keyword>
<dbReference type="OrthoDB" id="2431337at2"/>
<feature type="compositionally biased region" description="Low complexity" evidence="6">
    <location>
        <begin position="340"/>
        <end position="354"/>
    </location>
</feature>
<dbReference type="FunFam" id="2.40.110.10:FF:000018">
    <property type="entry name" value="Acyl-CoA dehydrogenase fadE29"/>
    <property type="match status" value="1"/>
</dbReference>
<dbReference type="SUPFAM" id="SSF47203">
    <property type="entry name" value="Acyl-CoA dehydrogenase C-terminal domain-like"/>
    <property type="match status" value="2"/>
</dbReference>
<evidence type="ECO:0000259" key="7">
    <source>
        <dbReference type="Pfam" id="PF00441"/>
    </source>
</evidence>
<feature type="domain" description="Acyl-CoA dehydrogenase/oxidase C-terminal" evidence="7">
    <location>
        <begin position="204"/>
        <end position="326"/>
    </location>
</feature>
<dbReference type="GO" id="GO:0050660">
    <property type="term" value="F:flavin adenine dinucleotide binding"/>
    <property type="evidence" value="ECO:0007669"/>
    <property type="project" value="InterPro"/>
</dbReference>
<feature type="domain" description="Acyl-CoA dehydrogenase/oxidase N-terminal" evidence="9">
    <location>
        <begin position="21"/>
        <end position="99"/>
    </location>
</feature>
<dbReference type="GO" id="GO:0016627">
    <property type="term" value="F:oxidoreductase activity, acting on the CH-CH group of donors"/>
    <property type="evidence" value="ECO:0007669"/>
    <property type="project" value="InterPro"/>
</dbReference>
<dbReference type="Gene3D" id="1.10.540.10">
    <property type="entry name" value="Acyl-CoA dehydrogenase/oxidase, N-terminal domain"/>
    <property type="match status" value="2"/>
</dbReference>
<evidence type="ECO:0000256" key="5">
    <source>
        <dbReference type="ARBA" id="ARBA00023002"/>
    </source>
</evidence>
<comment type="similarity">
    <text evidence="2">Belongs to the acyl-CoA dehydrogenase family.</text>
</comment>
<dbReference type="Gene3D" id="2.40.110.10">
    <property type="entry name" value="Butyryl-CoA Dehydrogenase, subunit A, domain 2"/>
    <property type="match status" value="2"/>
</dbReference>
<dbReference type="InterPro" id="IPR009075">
    <property type="entry name" value="AcylCo_DH/oxidase_C"/>
</dbReference>
<dbReference type="InterPro" id="IPR046373">
    <property type="entry name" value="Acyl-CoA_Oxase/DH_mid-dom_sf"/>
</dbReference>
<dbReference type="InterPro" id="IPR036250">
    <property type="entry name" value="AcylCo_DH-like_C"/>
</dbReference>
<evidence type="ECO:0000256" key="1">
    <source>
        <dbReference type="ARBA" id="ARBA00001974"/>
    </source>
</evidence>
<reference evidence="10 11" key="1">
    <citation type="submission" date="2018-09" db="EMBL/GenBank/DDBJ databases">
        <authorList>
            <person name="Tagini F."/>
        </authorList>
    </citation>
    <scope>NUCLEOTIDE SEQUENCE [LARGE SCALE GENOMIC DNA]</scope>
    <source>
        <strain evidence="10 11">MK142</strain>
    </source>
</reference>
<dbReference type="Pfam" id="PF02770">
    <property type="entry name" value="Acyl-CoA_dh_M"/>
    <property type="match status" value="1"/>
</dbReference>
<dbReference type="Proteomes" id="UP000268285">
    <property type="component" value="Unassembled WGS sequence"/>
</dbReference>
<dbReference type="InterPro" id="IPR013786">
    <property type="entry name" value="AcylCoA_DH/ox_N"/>
</dbReference>
<keyword evidence="11" id="KW-1185">Reference proteome</keyword>
<feature type="region of interest" description="Disordered" evidence="6">
    <location>
        <begin position="340"/>
        <end position="363"/>
    </location>
</feature>
<evidence type="ECO:0000259" key="9">
    <source>
        <dbReference type="Pfam" id="PF02771"/>
    </source>
</evidence>
<keyword evidence="3" id="KW-0285">Flavoprotein</keyword>
<evidence type="ECO:0000256" key="4">
    <source>
        <dbReference type="ARBA" id="ARBA00022827"/>
    </source>
</evidence>
<feature type="domain" description="Acyl-CoA oxidase/dehydrogenase middle" evidence="8">
    <location>
        <begin position="484"/>
        <end position="571"/>
    </location>
</feature>
<dbReference type="Gene3D" id="1.20.140.10">
    <property type="entry name" value="Butyryl-CoA Dehydrogenase, subunit A, domain 3"/>
    <property type="match status" value="2"/>
</dbReference>
<evidence type="ECO:0000313" key="10">
    <source>
        <dbReference type="EMBL" id="VBA55594.1"/>
    </source>
</evidence>
<evidence type="ECO:0000256" key="2">
    <source>
        <dbReference type="ARBA" id="ARBA00009347"/>
    </source>
</evidence>
<dbReference type="PANTHER" id="PTHR43292:SF3">
    <property type="entry name" value="ACYL-COA DEHYDROGENASE FADE29"/>
    <property type="match status" value="1"/>
</dbReference>
<evidence type="ECO:0000256" key="6">
    <source>
        <dbReference type="SAM" id="MobiDB-lite"/>
    </source>
</evidence>
<evidence type="ECO:0000259" key="8">
    <source>
        <dbReference type="Pfam" id="PF02770"/>
    </source>
</evidence>
<feature type="domain" description="Acyl-CoA dehydrogenase/oxidase C-terminal" evidence="7">
    <location>
        <begin position="590"/>
        <end position="740"/>
    </location>
</feature>
<proteinExistence type="inferred from homology"/>
<dbReference type="InterPro" id="IPR052161">
    <property type="entry name" value="Mycobact_Acyl-CoA_DH"/>
</dbReference>
<dbReference type="SUPFAM" id="SSF56645">
    <property type="entry name" value="Acyl-CoA dehydrogenase NM domain-like"/>
    <property type="match status" value="2"/>
</dbReference>
<dbReference type="Pfam" id="PF02771">
    <property type="entry name" value="Acyl-CoA_dh_N"/>
    <property type="match status" value="2"/>
</dbReference>
<dbReference type="Pfam" id="PF00441">
    <property type="entry name" value="Acyl-CoA_dh_1"/>
    <property type="match status" value="2"/>
</dbReference>
<evidence type="ECO:0000313" key="11">
    <source>
        <dbReference type="Proteomes" id="UP000268285"/>
    </source>
</evidence>
<dbReference type="AlphaFoldDB" id="A0A498QVD5"/>
<dbReference type="PANTHER" id="PTHR43292">
    <property type="entry name" value="ACYL-COA DEHYDROGENASE"/>
    <property type="match status" value="1"/>
</dbReference>
<dbReference type="InterPro" id="IPR006091">
    <property type="entry name" value="Acyl-CoA_Oxase/DH_mid-dom"/>
</dbReference>
<dbReference type="EC" id="1.3.99.-" evidence="10"/>
<comment type="cofactor">
    <cofactor evidence="1">
        <name>FAD</name>
        <dbReference type="ChEBI" id="CHEBI:57692"/>
    </cofactor>
</comment>
<dbReference type="FunFam" id="1.20.140.10:FF:000036">
    <property type="entry name" value="Acyl-CoA dehydrogenase FadE29"/>
    <property type="match status" value="1"/>
</dbReference>
<sequence length="749" mass="80157">MDFDLTAEQQAVADVVTSVLQRDTSWAALVDGGVTALPVPERLGGDGVGLLEVGTVLTEAGRHGAVTPALATLGLGVVALLDLATNEQQDRYLAGVAKGAVLTAALNEPGAPLPDRPSTSFVGGRLSGTKIGVGYAGQADWMVVTADNAVVVVSPTAEGVQLVRTPTSNGSDEYTVTFSDVAVAESDVLVGSSAHRINQLALAMVGAYADGLVAGALRLTADYVANRKQFGKPLSTFQTVAAQLAEVYIASRTIDLAAKSVNWRLAEGRDADDDLDVLGYWLTSQAPPVMQICHHLHGGMGMDITYPMHRYYSTIKDLTRLLGGPSHRLELVGIASAAQPGTAQPSAAQPGAAGRHADGPGAMFIDLTPEQRQLQAEIRQYFSTLISPDEAKEMEKDRHGAAYRAVIRRMGRDGMLGVGWPKEFGGRGFGPIEQQIFVNEAHRADVPLPAVTLQTVGPTLQVYGSEMQKQKFLPAILAGEVHFAIGYTEPEAGTDLASLRTTAVRQGDEYIVDGQKIFTTGAHDADYIWLACRTDPEAVKHKGISILIVDTKDPGYSWTPIILSDGAHHTNATYYNDVRVPVDMLVGEENGGWRLITTQLNNERVMLGPAGRFASIYDRVRAWACKPGVNGVAPIDHDDVKRALGEIHATWRINELLNWQVAAAGEDINVADAAATKVFGTERVQRIGRLAEEIVGKYGNPADPDTAELLEWLDSQTKRNLVITFGGGVNEVMREMIAASGLKVPRVPR</sequence>
<evidence type="ECO:0000256" key="3">
    <source>
        <dbReference type="ARBA" id="ARBA00022630"/>
    </source>
</evidence>
<dbReference type="GO" id="GO:0005886">
    <property type="term" value="C:plasma membrane"/>
    <property type="evidence" value="ECO:0007669"/>
    <property type="project" value="TreeGrafter"/>
</dbReference>
<keyword evidence="4" id="KW-0274">FAD</keyword>